<dbReference type="EMBL" id="ADNJ02000008">
    <property type="protein sequence ID" value="KHO10900.1"/>
    <property type="molecule type" value="Genomic_DNA"/>
</dbReference>
<comment type="caution">
    <text evidence="1">The sequence shown here is derived from an EMBL/GenBank/DDBJ whole genome shotgun (WGS) entry which is preliminary data.</text>
</comment>
<keyword evidence="2" id="KW-1185">Reference proteome</keyword>
<organism evidence="1 2">
    <name type="scientific">Metarhizium robertsii (strain ARSEF 23 / ATCC MYA-3075)</name>
    <name type="common">Metarhizium anisopliae (strain ARSEF 23)</name>
    <dbReference type="NCBI Taxonomy" id="655844"/>
    <lineage>
        <taxon>Eukaryota</taxon>
        <taxon>Fungi</taxon>
        <taxon>Dikarya</taxon>
        <taxon>Ascomycota</taxon>
        <taxon>Pezizomycotina</taxon>
        <taxon>Sordariomycetes</taxon>
        <taxon>Hypocreomycetidae</taxon>
        <taxon>Hypocreales</taxon>
        <taxon>Clavicipitaceae</taxon>
        <taxon>Metarhizium</taxon>
    </lineage>
</organism>
<accession>A0A0B2XDS0</accession>
<dbReference type="AlphaFoldDB" id="A0A0B2XDS0"/>
<dbReference type="GeneID" id="23632885"/>
<name>A0A0B2XDS0_METRA</name>
<dbReference type="HOGENOM" id="CLU_1294677_0_0_1"/>
<dbReference type="Proteomes" id="UP000002498">
    <property type="component" value="Unassembled WGS sequence"/>
</dbReference>
<evidence type="ECO:0000313" key="1">
    <source>
        <dbReference type="EMBL" id="KHO10900.1"/>
    </source>
</evidence>
<dbReference type="KEGG" id="maj:MAA_11437"/>
<sequence>MTVSDGKTTCRNFNSSTAPKRTHDVALSYGGGPYNRQLFKSICSKLISSLFYIELDSVPAFYSSPEVCTIIISCRVSASNALLDLIFKLHRTQVYIYYQGDETTPAKGLLCTAKQVTECRNMQPFRRQVTISALSLQTAISVQMDGFDGKKQHISNCPYRIEKLVRDQGLLDIFGNSSHTVPSSPRQSGLAEGKADLYVEVDRLIETLETCKE</sequence>
<proteinExistence type="predicted"/>
<evidence type="ECO:0000313" key="2">
    <source>
        <dbReference type="Proteomes" id="UP000002498"/>
    </source>
</evidence>
<reference evidence="1 2" key="1">
    <citation type="journal article" date="2011" name="PLoS Genet.">
        <title>Genome sequencing and comparative transcriptomics of the model entomopathogenic fungi Metarhizium anisopliae and M. acridum.</title>
        <authorList>
            <person name="Gao Q."/>
            <person name="Jin K."/>
            <person name="Ying S.H."/>
            <person name="Zhang Y."/>
            <person name="Xiao G."/>
            <person name="Shang Y."/>
            <person name="Duan Z."/>
            <person name="Hu X."/>
            <person name="Xie X.Q."/>
            <person name="Zhou G."/>
            <person name="Peng G."/>
            <person name="Luo Z."/>
            <person name="Huang W."/>
            <person name="Wang B."/>
            <person name="Fang W."/>
            <person name="Wang S."/>
            <person name="Zhong Y."/>
            <person name="Ma L.J."/>
            <person name="St Leger R.J."/>
            <person name="Zhao G.P."/>
            <person name="Pei Y."/>
            <person name="Feng M.G."/>
            <person name="Xia Y."/>
            <person name="Wang C."/>
        </authorList>
    </citation>
    <scope>NUCLEOTIDE SEQUENCE [LARGE SCALE GENOMIC DNA]</scope>
    <source>
        <strain evidence="2">ARSEF 23 / ATCC MYA-3075</strain>
    </source>
</reference>
<gene>
    <name evidence="1" type="ORF">MAA_11437</name>
</gene>
<reference evidence="1 2" key="2">
    <citation type="journal article" date="2014" name="Proc. Natl. Acad. Sci. U.S.A.">
        <title>Trajectory and genomic determinants of fungal-pathogen speciation and host adaptation.</title>
        <authorList>
            <person name="Hu X."/>
            <person name="Xiao G."/>
            <person name="Zheng P."/>
            <person name="Shang Y."/>
            <person name="Su Y."/>
            <person name="Zhang X."/>
            <person name="Liu X."/>
            <person name="Zhan S."/>
            <person name="St Leger R.J."/>
            <person name="Wang C."/>
        </authorList>
    </citation>
    <scope>GENOME REANNOTATION</scope>
    <source>
        <strain evidence="2">ARSEF 23 / ATCC MYA-3075</strain>
    </source>
</reference>
<dbReference type="RefSeq" id="XP_011411733.1">
    <property type="nucleotide sequence ID" value="XM_011413431.1"/>
</dbReference>
<dbReference type="OrthoDB" id="4766886at2759"/>
<protein>
    <submittedName>
        <fullName evidence="1">Vitamin B6 biosynthesis protein</fullName>
    </submittedName>
</protein>